<name>A0A8B4I647_PSEFL</name>
<protein>
    <recommendedName>
        <fullName evidence="3">Fe2OG dioxygenase domain-containing protein</fullName>
    </recommendedName>
</protein>
<dbReference type="Proteomes" id="UP000248640">
    <property type="component" value="Chromosome 1"/>
</dbReference>
<evidence type="ECO:0008006" key="3">
    <source>
        <dbReference type="Google" id="ProtNLM"/>
    </source>
</evidence>
<sequence>MSLKLADAETGDISDIINTALYPIHDSGHVQLQALIEHARAELAEDGCCLLKNFLRPEVLEQARLEGQALSGKTFYSVRKVNAYFTEDDASLPQDDPRRTFMERTSGFVTRDMIAPDAIIHRLYVSPMMKRFIGACLDEPEIFEYADPFAGLVINVMPEGTEQPWHFDTNEFIVSMMTQKPEAGGLFEYAPMIRSRSQENLGAVGKVVRGEDRAQVKELTLNPGDLQIFKGRFSVHRVTRVAGATERNTAIFAYSEKPGIIGRAQRTKQLYGRLSEAHLQAETQPGAQRPVARLIHP</sequence>
<accession>A0A8B4I647</accession>
<dbReference type="EMBL" id="LS483372">
    <property type="protein sequence ID" value="SQF91409.1"/>
    <property type="molecule type" value="Genomic_DNA"/>
</dbReference>
<organism evidence="1 2">
    <name type="scientific">Pseudomonas fluorescens</name>
    <dbReference type="NCBI Taxonomy" id="294"/>
    <lineage>
        <taxon>Bacteria</taxon>
        <taxon>Pseudomonadati</taxon>
        <taxon>Pseudomonadota</taxon>
        <taxon>Gammaproteobacteria</taxon>
        <taxon>Pseudomonadales</taxon>
        <taxon>Pseudomonadaceae</taxon>
        <taxon>Pseudomonas</taxon>
    </lineage>
</organism>
<dbReference type="SUPFAM" id="SSF51197">
    <property type="entry name" value="Clavaminate synthase-like"/>
    <property type="match status" value="1"/>
</dbReference>
<dbReference type="Pfam" id="PF23169">
    <property type="entry name" value="HalD"/>
    <property type="match status" value="1"/>
</dbReference>
<proteinExistence type="predicted"/>
<dbReference type="Gene3D" id="2.60.120.620">
    <property type="entry name" value="q2cbj1_9rhob like domain"/>
    <property type="match status" value="1"/>
</dbReference>
<dbReference type="RefSeq" id="WP_111769721.1">
    <property type="nucleotide sequence ID" value="NZ_LS483372.1"/>
</dbReference>
<dbReference type="AlphaFoldDB" id="A0A8B4I647"/>
<reference evidence="1 2" key="1">
    <citation type="submission" date="2018-06" db="EMBL/GenBank/DDBJ databases">
        <authorList>
            <consortium name="Pathogen Informatics"/>
            <person name="Doyle S."/>
        </authorList>
    </citation>
    <scope>NUCLEOTIDE SEQUENCE [LARGE SCALE GENOMIC DNA]</scope>
    <source>
        <strain evidence="1 2">NCTC10038</strain>
    </source>
</reference>
<evidence type="ECO:0000313" key="2">
    <source>
        <dbReference type="Proteomes" id="UP000248640"/>
    </source>
</evidence>
<evidence type="ECO:0000313" key="1">
    <source>
        <dbReference type="EMBL" id="SQF91409.1"/>
    </source>
</evidence>
<dbReference type="InterPro" id="IPR056470">
    <property type="entry name" value="BesD/HalB-like"/>
</dbReference>
<gene>
    <name evidence="1" type="ORF">NCTC10038_02835</name>
</gene>